<keyword evidence="4" id="KW-1185">Reference proteome</keyword>
<keyword evidence="2" id="KW-0472">Membrane</keyword>
<name>A0A0R3X9M0_HYDTA</name>
<reference evidence="5" key="1">
    <citation type="submission" date="2017-02" db="UniProtKB">
        <authorList>
            <consortium name="WormBaseParasite"/>
        </authorList>
    </citation>
    <scope>IDENTIFICATION</scope>
</reference>
<sequence>MFILDQCLVLPVNGSGLNFNDGERIVWPAGRAFELGVSVEPTQMGVLMKGHQTASQYASLLHGFRYWPPIEIEKRANDRALASGLVLERNFQLICSYNDAGLNTDPFTVQILLSSPVIAQEMQAGNNVVYHDNSHDNLDDSVPVGEEYIDDDYDDGEDNYEDDDVMSVDDPTGARAAQWPSVARSYKRPDSSLQYRSPLDGADFAHSDKEVRSGDSLALHQKDISLESNASGVNNLGLAIGLSLGCFAILTIIVAFFISKSTGFRRGQLSFFRSGERKSFGRPQFHPETRLNVIENPIEKLEVRILIPVIDLPSMRVKQFYGSSLSFSLSTMSPDRT</sequence>
<evidence type="ECO:0000313" key="5">
    <source>
        <dbReference type="WBParaSite" id="TTAC_0001024501-mRNA-1"/>
    </source>
</evidence>
<dbReference type="EMBL" id="UYWX01021450">
    <property type="protein sequence ID" value="VDM35210.1"/>
    <property type="molecule type" value="Genomic_DNA"/>
</dbReference>
<evidence type="ECO:0000256" key="2">
    <source>
        <dbReference type="SAM" id="Phobius"/>
    </source>
</evidence>
<organism evidence="5">
    <name type="scientific">Hydatigena taeniaeformis</name>
    <name type="common">Feline tapeworm</name>
    <name type="synonym">Taenia taeniaeformis</name>
    <dbReference type="NCBI Taxonomy" id="6205"/>
    <lineage>
        <taxon>Eukaryota</taxon>
        <taxon>Metazoa</taxon>
        <taxon>Spiralia</taxon>
        <taxon>Lophotrochozoa</taxon>
        <taxon>Platyhelminthes</taxon>
        <taxon>Cestoda</taxon>
        <taxon>Eucestoda</taxon>
        <taxon>Cyclophyllidea</taxon>
        <taxon>Taeniidae</taxon>
        <taxon>Hydatigera</taxon>
    </lineage>
</organism>
<keyword evidence="2" id="KW-0812">Transmembrane</keyword>
<accession>A0A0R3X9M0</accession>
<feature type="region of interest" description="Disordered" evidence="1">
    <location>
        <begin position="134"/>
        <end position="185"/>
    </location>
</feature>
<evidence type="ECO:0000313" key="3">
    <source>
        <dbReference type="EMBL" id="VDM35210.1"/>
    </source>
</evidence>
<dbReference type="Proteomes" id="UP000274429">
    <property type="component" value="Unassembled WGS sequence"/>
</dbReference>
<keyword evidence="2" id="KW-1133">Transmembrane helix</keyword>
<dbReference type="STRING" id="6205.A0A0R3X9M0"/>
<feature type="transmembrane region" description="Helical" evidence="2">
    <location>
        <begin position="236"/>
        <end position="258"/>
    </location>
</feature>
<reference evidence="3 4" key="2">
    <citation type="submission" date="2018-11" db="EMBL/GenBank/DDBJ databases">
        <authorList>
            <consortium name="Pathogen Informatics"/>
        </authorList>
    </citation>
    <scope>NUCLEOTIDE SEQUENCE [LARGE SCALE GENOMIC DNA]</scope>
</reference>
<evidence type="ECO:0000313" key="4">
    <source>
        <dbReference type="Proteomes" id="UP000274429"/>
    </source>
</evidence>
<feature type="compositionally biased region" description="Acidic residues" evidence="1">
    <location>
        <begin position="147"/>
        <end position="167"/>
    </location>
</feature>
<proteinExistence type="predicted"/>
<dbReference type="OrthoDB" id="10012272at2759"/>
<dbReference type="WBParaSite" id="TTAC_0001024501-mRNA-1">
    <property type="protein sequence ID" value="TTAC_0001024501-mRNA-1"/>
    <property type="gene ID" value="TTAC_0001024501"/>
</dbReference>
<gene>
    <name evidence="3" type="ORF">TTAC_LOCUS10230</name>
</gene>
<protein>
    <submittedName>
        <fullName evidence="5">Integrase_H2C2 domain-containing protein</fullName>
    </submittedName>
</protein>
<evidence type="ECO:0000256" key="1">
    <source>
        <dbReference type="SAM" id="MobiDB-lite"/>
    </source>
</evidence>
<dbReference type="AlphaFoldDB" id="A0A0R3X9M0"/>